<feature type="region of interest" description="Disordered" evidence="1">
    <location>
        <begin position="1"/>
        <end position="85"/>
    </location>
</feature>
<reference evidence="2 3" key="1">
    <citation type="submission" date="2024-09" db="EMBL/GenBank/DDBJ databases">
        <title>Chromosome-scale assembly of Riccia fluitans.</title>
        <authorList>
            <person name="Paukszto L."/>
            <person name="Sawicki J."/>
            <person name="Karawczyk K."/>
            <person name="Piernik-Szablinska J."/>
            <person name="Szczecinska M."/>
            <person name="Mazdziarz M."/>
        </authorList>
    </citation>
    <scope>NUCLEOTIDE SEQUENCE [LARGE SCALE GENOMIC DNA]</scope>
    <source>
        <strain evidence="2">Rf_01</strain>
        <tissue evidence="2">Aerial parts of the thallus</tissue>
    </source>
</reference>
<gene>
    <name evidence="2" type="ORF">R1flu_004501</name>
</gene>
<evidence type="ECO:0000256" key="1">
    <source>
        <dbReference type="SAM" id="MobiDB-lite"/>
    </source>
</evidence>
<dbReference type="AlphaFoldDB" id="A0ABD1YUH3"/>
<feature type="compositionally biased region" description="Basic residues" evidence="1">
    <location>
        <begin position="1"/>
        <end position="12"/>
    </location>
</feature>
<comment type="caution">
    <text evidence="2">The sequence shown here is derived from an EMBL/GenBank/DDBJ whole genome shotgun (WGS) entry which is preliminary data.</text>
</comment>
<dbReference type="Proteomes" id="UP001605036">
    <property type="component" value="Unassembled WGS sequence"/>
</dbReference>
<protein>
    <submittedName>
        <fullName evidence="2">Uncharacterized protein</fullName>
    </submittedName>
</protein>
<feature type="compositionally biased region" description="Basic and acidic residues" evidence="1">
    <location>
        <begin position="13"/>
        <end position="37"/>
    </location>
</feature>
<feature type="compositionally biased region" description="Polar residues" evidence="1">
    <location>
        <begin position="60"/>
        <end position="75"/>
    </location>
</feature>
<sequence length="85" mass="9319">MSQPASKHREHSRKSVELSHHQEGRRRVSVCPRERSGNDVGTSNNKGERGGRRAAAGRTVSVSQKNSVIPGSFSQPIDALMRGNR</sequence>
<accession>A0ABD1YUH3</accession>
<keyword evidence="3" id="KW-1185">Reference proteome</keyword>
<name>A0ABD1YUH3_9MARC</name>
<organism evidence="2 3">
    <name type="scientific">Riccia fluitans</name>
    <dbReference type="NCBI Taxonomy" id="41844"/>
    <lineage>
        <taxon>Eukaryota</taxon>
        <taxon>Viridiplantae</taxon>
        <taxon>Streptophyta</taxon>
        <taxon>Embryophyta</taxon>
        <taxon>Marchantiophyta</taxon>
        <taxon>Marchantiopsida</taxon>
        <taxon>Marchantiidae</taxon>
        <taxon>Marchantiales</taxon>
        <taxon>Ricciaceae</taxon>
        <taxon>Riccia</taxon>
    </lineage>
</organism>
<proteinExistence type="predicted"/>
<dbReference type="EMBL" id="JBHFFA010000003">
    <property type="protein sequence ID" value="KAL2633022.1"/>
    <property type="molecule type" value="Genomic_DNA"/>
</dbReference>
<evidence type="ECO:0000313" key="3">
    <source>
        <dbReference type="Proteomes" id="UP001605036"/>
    </source>
</evidence>
<evidence type="ECO:0000313" key="2">
    <source>
        <dbReference type="EMBL" id="KAL2633022.1"/>
    </source>
</evidence>